<evidence type="ECO:0000259" key="2">
    <source>
        <dbReference type="Pfam" id="PF13649"/>
    </source>
</evidence>
<evidence type="ECO:0000313" key="4">
    <source>
        <dbReference type="Proteomes" id="UP000320593"/>
    </source>
</evidence>
<comment type="caution">
    <text evidence="3">The sequence shown here is derived from an EMBL/GenBank/DDBJ whole genome shotgun (WGS) entry which is preliminary data.</text>
</comment>
<protein>
    <submittedName>
        <fullName evidence="3">Methyltransferase family protein</fullName>
    </submittedName>
</protein>
<feature type="domain" description="Methyltransferase" evidence="2">
    <location>
        <begin position="62"/>
        <end position="158"/>
    </location>
</feature>
<dbReference type="Gene3D" id="3.40.50.150">
    <property type="entry name" value="Vaccinia Virus protein VP39"/>
    <property type="match status" value="1"/>
</dbReference>
<dbReference type="CDD" id="cd02440">
    <property type="entry name" value="AdoMet_MTases"/>
    <property type="match status" value="1"/>
</dbReference>
<reference evidence="3 4" key="1">
    <citation type="submission" date="2019-07" db="EMBL/GenBank/DDBJ databases">
        <title>Genomic Encyclopedia of Archaeal and Bacterial Type Strains, Phase II (KMG-II): from individual species to whole genera.</title>
        <authorList>
            <person name="Goeker M."/>
        </authorList>
    </citation>
    <scope>NUCLEOTIDE SEQUENCE [LARGE SCALE GENOMIC DNA]</scope>
    <source>
        <strain evidence="3 4">ATCC BAA-252</strain>
    </source>
</reference>
<keyword evidence="4" id="KW-1185">Reference proteome</keyword>
<accession>A0A562T0Y6</accession>
<keyword evidence="3" id="KW-0489">Methyltransferase</keyword>
<proteinExistence type="predicted"/>
<organism evidence="3 4">
    <name type="scientific">Roseibium hamelinense</name>
    <dbReference type="NCBI Taxonomy" id="150831"/>
    <lineage>
        <taxon>Bacteria</taxon>
        <taxon>Pseudomonadati</taxon>
        <taxon>Pseudomonadota</taxon>
        <taxon>Alphaproteobacteria</taxon>
        <taxon>Hyphomicrobiales</taxon>
        <taxon>Stappiaceae</taxon>
        <taxon>Roseibium</taxon>
    </lineage>
</organism>
<dbReference type="AlphaFoldDB" id="A0A562T0Y6"/>
<dbReference type="EMBL" id="VLLF01000005">
    <property type="protein sequence ID" value="TWI87259.1"/>
    <property type="molecule type" value="Genomic_DNA"/>
</dbReference>
<dbReference type="PANTHER" id="PTHR43861">
    <property type="entry name" value="TRANS-ACONITATE 2-METHYLTRANSFERASE-RELATED"/>
    <property type="match status" value="1"/>
</dbReference>
<dbReference type="Pfam" id="PF13649">
    <property type="entry name" value="Methyltransf_25"/>
    <property type="match status" value="1"/>
</dbReference>
<dbReference type="InterPro" id="IPR041698">
    <property type="entry name" value="Methyltransf_25"/>
</dbReference>
<dbReference type="Proteomes" id="UP000320593">
    <property type="component" value="Unassembled WGS sequence"/>
</dbReference>
<dbReference type="SUPFAM" id="SSF53335">
    <property type="entry name" value="S-adenosyl-L-methionine-dependent methyltransferases"/>
    <property type="match status" value="1"/>
</dbReference>
<dbReference type="RefSeq" id="WP_170230635.1">
    <property type="nucleotide sequence ID" value="NZ_SMLY01000082.1"/>
</dbReference>
<gene>
    <name evidence="3" type="ORF">JM93_02499</name>
</gene>
<keyword evidence="1 3" id="KW-0808">Transferase</keyword>
<evidence type="ECO:0000313" key="3">
    <source>
        <dbReference type="EMBL" id="TWI87259.1"/>
    </source>
</evidence>
<dbReference type="InterPro" id="IPR029063">
    <property type="entry name" value="SAM-dependent_MTases_sf"/>
</dbReference>
<name>A0A562T0Y6_9HYPH</name>
<sequence>MAEALRQFDSTFDNRLDALEIFRNDWQIYKRLVELNYFHHTEVAAHLEACLEKDIPAGFSFLDLACGDAAMPSTILSQVPVASYTGIDLSGPALALAARNLDAATYQTKLECRDMLQALSMSQSQFDFIWCGLSVHHLSLENKARFMQLAHHALKPGGVLMIYEPVLSNGETATSFNRRMHHVLKARWNQLTEREFSRIWEHIEECDKPETADTWLTLGLYAGFVRNRTVFSQPDGGYCRLFKYRKSANEN</sequence>
<evidence type="ECO:0000256" key="1">
    <source>
        <dbReference type="ARBA" id="ARBA00022679"/>
    </source>
</evidence>
<dbReference type="GO" id="GO:0008168">
    <property type="term" value="F:methyltransferase activity"/>
    <property type="evidence" value="ECO:0007669"/>
    <property type="project" value="UniProtKB-KW"/>
</dbReference>
<dbReference type="GO" id="GO:0032259">
    <property type="term" value="P:methylation"/>
    <property type="evidence" value="ECO:0007669"/>
    <property type="project" value="UniProtKB-KW"/>
</dbReference>